<gene>
    <name evidence="1" type="ORF">CAL20_11595</name>
</gene>
<protein>
    <submittedName>
        <fullName evidence="1">Helix-turn-helix domain-containing protein</fullName>
    </submittedName>
</protein>
<proteinExistence type="predicted"/>
<organism evidence="1 2">
    <name type="scientific">Bordetella genomosp. 4</name>
    <dbReference type="NCBI Taxonomy" id="463044"/>
    <lineage>
        <taxon>Bacteria</taxon>
        <taxon>Pseudomonadati</taxon>
        <taxon>Pseudomonadota</taxon>
        <taxon>Betaproteobacteria</taxon>
        <taxon>Burkholderiales</taxon>
        <taxon>Alcaligenaceae</taxon>
        <taxon>Bordetella</taxon>
    </lineage>
</organism>
<dbReference type="Proteomes" id="UP000216885">
    <property type="component" value="Unassembled WGS sequence"/>
</dbReference>
<dbReference type="InterPro" id="IPR036388">
    <property type="entry name" value="WH-like_DNA-bd_sf"/>
</dbReference>
<dbReference type="SUPFAM" id="SSF46785">
    <property type="entry name" value="Winged helix' DNA-binding domain"/>
    <property type="match status" value="1"/>
</dbReference>
<name>A0A261U392_9BORD</name>
<keyword evidence="2" id="KW-1185">Reference proteome</keyword>
<evidence type="ECO:0000313" key="2">
    <source>
        <dbReference type="Proteomes" id="UP000216885"/>
    </source>
</evidence>
<sequence>MDALIRAAAQALARGDVLDALKHVALREEPAALALRGIAMAQLGDFGRAQALLKRAARAFGQTDQIARARCIVAEAEIALVSRNLNWPVPALDAAYTVLQTHGDLMNAAHARNLAARRLLLIGRVDEAAQALSNVDSASLTPALRAAVELTLAGIAVRRLDTVAARSAFTQAADAARQADIPALTAEVQQAAGILDQPVACAITGGAKRLVLLDEVESLLTSGALVIDACRGLVRGSNAIVRLAKRPVLFTLARCLGEASPSDVARETLLLRAFRAKHIDESHRARLRVEIGRLRVALAGIAKLGATKRGFVLTPCDAQPVVVLVPLVDERNTAILALLADGEAWSSSALAIALGMSARTVQRALEPLCAAGKVQAYGAGRARRWTVASVPGFPTALLLPDLLHDK</sequence>
<dbReference type="EMBL" id="NEVQ01000013">
    <property type="protein sequence ID" value="OZI56085.1"/>
    <property type="molecule type" value="Genomic_DNA"/>
</dbReference>
<reference evidence="1 2" key="1">
    <citation type="submission" date="2017-05" db="EMBL/GenBank/DDBJ databases">
        <title>Complete and WGS of Bordetella genogroups.</title>
        <authorList>
            <person name="Spilker T."/>
            <person name="LiPuma J."/>
        </authorList>
    </citation>
    <scope>NUCLEOTIDE SEQUENCE [LARGE SCALE GENOMIC DNA]</scope>
    <source>
        <strain evidence="1 2">AU9919</strain>
    </source>
</reference>
<dbReference type="AlphaFoldDB" id="A0A261U392"/>
<comment type="caution">
    <text evidence="1">The sequence shown here is derived from an EMBL/GenBank/DDBJ whole genome shotgun (WGS) entry which is preliminary data.</text>
</comment>
<accession>A0A261U392</accession>
<dbReference type="RefSeq" id="WP_094837941.1">
    <property type="nucleotide sequence ID" value="NZ_NEVQ01000013.1"/>
</dbReference>
<dbReference type="InterPro" id="IPR036390">
    <property type="entry name" value="WH_DNA-bd_sf"/>
</dbReference>
<dbReference type="Gene3D" id="1.10.10.10">
    <property type="entry name" value="Winged helix-like DNA-binding domain superfamily/Winged helix DNA-binding domain"/>
    <property type="match status" value="1"/>
</dbReference>
<evidence type="ECO:0000313" key="1">
    <source>
        <dbReference type="EMBL" id="OZI56085.1"/>
    </source>
</evidence>